<proteinExistence type="predicted"/>
<dbReference type="KEGG" id="wse:WALSEDRAFT_54942"/>
<accession>I4Y9Q6</accession>
<dbReference type="RefSeq" id="XP_006959231.1">
    <property type="nucleotide sequence ID" value="XM_006959169.1"/>
</dbReference>
<dbReference type="InParanoid" id="I4Y9Q6"/>
<evidence type="ECO:0000313" key="1">
    <source>
        <dbReference type="EMBL" id="EIM20698.1"/>
    </source>
</evidence>
<dbReference type="Proteomes" id="UP000005242">
    <property type="component" value="Unassembled WGS sequence"/>
</dbReference>
<dbReference type="AlphaFoldDB" id="I4Y9Q6"/>
<dbReference type="GeneID" id="18472704"/>
<gene>
    <name evidence="1" type="ORF">WALSEDRAFT_54942</name>
</gene>
<protein>
    <submittedName>
        <fullName evidence="1">Uncharacterized protein</fullName>
    </submittedName>
</protein>
<organism evidence="1 2">
    <name type="scientific">Wallemia mellicola (strain ATCC MYA-4683 / CBS 633.66)</name>
    <name type="common">Wallemia sebi (CBS 633.66)</name>
    <dbReference type="NCBI Taxonomy" id="671144"/>
    <lineage>
        <taxon>Eukaryota</taxon>
        <taxon>Fungi</taxon>
        <taxon>Dikarya</taxon>
        <taxon>Basidiomycota</taxon>
        <taxon>Wallemiomycotina</taxon>
        <taxon>Wallemiomycetes</taxon>
        <taxon>Wallemiales</taxon>
        <taxon>Wallemiaceae</taxon>
        <taxon>Wallemia</taxon>
    </lineage>
</organism>
<sequence>MFKGQKYIIRRLAQRRKLTKLKWQRRVVKLEIRRPQVQHQNLNQHLRTKHKHKHRMFLPRAPTSLQVLTTFHSDKLIEFVLYNAFVIYLE</sequence>
<name>I4Y9Q6_WALMC</name>
<dbReference type="EMBL" id="JH668237">
    <property type="protein sequence ID" value="EIM20698.1"/>
    <property type="molecule type" value="Genomic_DNA"/>
</dbReference>
<dbReference type="HOGENOM" id="CLU_2446844_0_0_1"/>
<evidence type="ECO:0000313" key="2">
    <source>
        <dbReference type="Proteomes" id="UP000005242"/>
    </source>
</evidence>
<reference evidence="1 2" key="1">
    <citation type="journal article" date="2012" name="Fungal Genet. Biol.">
        <title>The genome of the xerotolerant mold Wallemia sebi reveals adaptations to osmotic stress and suggests cryptic sexual reproduction.</title>
        <authorList>
            <person name="Padamsee M."/>
            <person name="Kumar T.K.A."/>
            <person name="Riley R."/>
            <person name="Binder M."/>
            <person name="Boyd A."/>
            <person name="Calvo A.M."/>
            <person name="Furukawa K."/>
            <person name="Hesse C."/>
            <person name="Hohmann S."/>
            <person name="James T.Y."/>
            <person name="LaButti K."/>
            <person name="Lapidus A."/>
            <person name="Lindquist E."/>
            <person name="Lucas S."/>
            <person name="Miller K."/>
            <person name="Shantappa S."/>
            <person name="Grigoriev I.V."/>
            <person name="Hibbett D.S."/>
            <person name="McLaughlin D.J."/>
            <person name="Spatafora J.W."/>
            <person name="Aime M.C."/>
        </authorList>
    </citation>
    <scope>NUCLEOTIDE SEQUENCE [LARGE SCALE GENOMIC DNA]</scope>
    <source>
        <strain evidence="2">ATCC MYA-4683 / CBS 633.66</strain>
    </source>
</reference>
<feature type="non-terminal residue" evidence="1">
    <location>
        <position position="90"/>
    </location>
</feature>
<keyword evidence="2" id="KW-1185">Reference proteome</keyword>